<evidence type="ECO:0000313" key="2">
    <source>
        <dbReference type="Proteomes" id="UP000476338"/>
    </source>
</evidence>
<dbReference type="Pfam" id="PF04985">
    <property type="entry name" value="Phage_tube"/>
    <property type="match status" value="1"/>
</dbReference>
<accession>A0A6L5WH31</accession>
<proteinExistence type="predicted"/>
<dbReference type="InterPro" id="IPR006498">
    <property type="entry name" value="Tail_tube"/>
</dbReference>
<dbReference type="Proteomes" id="UP000476338">
    <property type="component" value="Unassembled WGS sequence"/>
</dbReference>
<gene>
    <name evidence="1" type="ORF">F1B92_03945</name>
</gene>
<keyword evidence="2" id="KW-1185">Reference proteome</keyword>
<evidence type="ECO:0000313" key="1">
    <source>
        <dbReference type="EMBL" id="MSN96349.1"/>
    </source>
</evidence>
<comment type="caution">
    <text evidence="1">The sequence shown here is derived from an EMBL/GenBank/DDBJ whole genome shotgun (WGS) entry which is preliminary data.</text>
</comment>
<reference evidence="1 2" key="1">
    <citation type="submission" date="2019-09" db="EMBL/GenBank/DDBJ databases">
        <authorList>
            <person name="Silva M."/>
            <person name="Pereira G."/>
            <person name="Lopes-Da-Costa L."/>
            <person name="Silva E."/>
        </authorList>
    </citation>
    <scope>NUCLEOTIDE SEQUENCE [LARGE SCALE GENOMIC DNA]</scope>
    <source>
        <strain evidence="1 2">FMV-PI01</strain>
    </source>
</reference>
<sequence>MIKNILSAQAITGGNLFVEGIEMFGELKSHEPPTFEHEVIETSGQIGKYEYILPTLKPLTATFTINKVDKIYFGLLDTAKRHKIYVKSNLTHMDGEVGVVVTFEGNLKVLNAPKFEINTEAELSFEMSATFVKYEADKETLLLYDVINSIYEANGKDIYEPIRKNIL</sequence>
<reference evidence="1 2" key="2">
    <citation type="submission" date="2020-03" db="EMBL/GenBank/DDBJ databases">
        <title>Campylobacter portucalensis sp. nov., a new species of Campylobacter isolated from the reproductive tract of bulls.</title>
        <authorList>
            <person name="Silva M.F."/>
            <person name="Pereira G."/>
            <person name="Carneiro C."/>
            <person name="Hemphill A."/>
            <person name="Mateus L."/>
            <person name="Lopes-Da-Costa L."/>
            <person name="Silva E."/>
        </authorList>
    </citation>
    <scope>NUCLEOTIDE SEQUENCE [LARGE SCALE GENOMIC DNA]</scope>
    <source>
        <strain evidence="1 2">FMV-PI01</strain>
    </source>
</reference>
<dbReference type="AlphaFoldDB" id="A0A6L5WH31"/>
<dbReference type="RefSeq" id="WP_154570616.1">
    <property type="nucleotide sequence ID" value="NZ_VWSJ01000010.1"/>
</dbReference>
<protein>
    <submittedName>
        <fullName evidence="1">Phage tail protein</fullName>
    </submittedName>
</protein>
<dbReference type="EMBL" id="VWSJ01000010">
    <property type="protein sequence ID" value="MSN96349.1"/>
    <property type="molecule type" value="Genomic_DNA"/>
</dbReference>
<name>A0A6L5WH31_9BACT</name>
<organism evidence="1 2">
    <name type="scientific">Campylobacter portucalensis</name>
    <dbReference type="NCBI Taxonomy" id="2608384"/>
    <lineage>
        <taxon>Bacteria</taxon>
        <taxon>Pseudomonadati</taxon>
        <taxon>Campylobacterota</taxon>
        <taxon>Epsilonproteobacteria</taxon>
        <taxon>Campylobacterales</taxon>
        <taxon>Campylobacteraceae</taxon>
        <taxon>Campylobacter</taxon>
    </lineage>
</organism>